<gene>
    <name evidence="1" type="ORF">Bca52824_052829</name>
</gene>
<dbReference type="EMBL" id="JAAMPC010000011">
    <property type="protein sequence ID" value="KAG2281609.1"/>
    <property type="molecule type" value="Genomic_DNA"/>
</dbReference>
<protein>
    <submittedName>
        <fullName evidence="1">Uncharacterized protein</fullName>
    </submittedName>
</protein>
<accession>A0A8X7UKB5</accession>
<keyword evidence="2" id="KW-1185">Reference proteome</keyword>
<sequence>MHMKPYQRQQPLRRVGINVGMEKVRLSIGSRGRLAHRVLLTNARKAGLKETPLKQIQKEKERWI</sequence>
<proteinExistence type="predicted"/>
<reference evidence="1 2" key="1">
    <citation type="submission" date="2020-02" db="EMBL/GenBank/DDBJ databases">
        <authorList>
            <person name="Ma Q."/>
            <person name="Huang Y."/>
            <person name="Song X."/>
            <person name="Pei D."/>
        </authorList>
    </citation>
    <scope>NUCLEOTIDE SEQUENCE [LARGE SCALE GENOMIC DNA]</scope>
    <source>
        <strain evidence="1">Sxm20200214</strain>
        <tissue evidence="1">Leaf</tissue>
    </source>
</reference>
<evidence type="ECO:0000313" key="1">
    <source>
        <dbReference type="EMBL" id="KAG2281609.1"/>
    </source>
</evidence>
<comment type="caution">
    <text evidence="1">The sequence shown here is derived from an EMBL/GenBank/DDBJ whole genome shotgun (WGS) entry which is preliminary data.</text>
</comment>
<name>A0A8X7UKB5_BRACI</name>
<organism evidence="1 2">
    <name type="scientific">Brassica carinata</name>
    <name type="common">Ethiopian mustard</name>
    <name type="synonym">Abyssinian cabbage</name>
    <dbReference type="NCBI Taxonomy" id="52824"/>
    <lineage>
        <taxon>Eukaryota</taxon>
        <taxon>Viridiplantae</taxon>
        <taxon>Streptophyta</taxon>
        <taxon>Embryophyta</taxon>
        <taxon>Tracheophyta</taxon>
        <taxon>Spermatophyta</taxon>
        <taxon>Magnoliopsida</taxon>
        <taxon>eudicotyledons</taxon>
        <taxon>Gunneridae</taxon>
        <taxon>Pentapetalae</taxon>
        <taxon>rosids</taxon>
        <taxon>malvids</taxon>
        <taxon>Brassicales</taxon>
        <taxon>Brassicaceae</taxon>
        <taxon>Brassiceae</taxon>
        <taxon>Brassica</taxon>
    </lineage>
</organism>
<dbReference type="OrthoDB" id="3176171at2759"/>
<dbReference type="Proteomes" id="UP000886595">
    <property type="component" value="Unassembled WGS sequence"/>
</dbReference>
<dbReference type="AlphaFoldDB" id="A0A8X7UKB5"/>
<evidence type="ECO:0000313" key="2">
    <source>
        <dbReference type="Proteomes" id="UP000886595"/>
    </source>
</evidence>